<keyword evidence="3" id="KW-0285">Flavoprotein</keyword>
<dbReference type="EMBL" id="JACGWK010000009">
    <property type="protein sequence ID" value="KAL0333458.1"/>
    <property type="molecule type" value="Genomic_DNA"/>
</dbReference>
<sequence length="476" mass="51682">MAEKSFKYVIVGGGVAAGYAAREFANQGVKPGELAIISKEAVAPYERPALSKAYLFPEGTARLPGFHVCVGSGGERLLPEWYTEKGISLILSTEIVKADLASKMVIRLSDFGVQGADAKNIFYLREIDEADELVKAIKAKKNGKAVIVGGGYIGLELSAALRINNFDVSMVFPEPWCMPRLFTAGIAAFYEGYYANKGIKIIKGTVAVGFGTNGNGEVTDVKLRDGTVLEADIVVVGVGGKPLTTLFKDQVDEEKGGIKTDTFFKTSVPDVYAVGDVATFPMKLYGETRRVEHVDHARKSAEQAVKAIFASEQGKSISEYDYLPYFYSRSFDLSWQFYGDNVGESVLFGDSSPESPTHKFGSYWIKDGKVVGAFLESGTPEENKAIAKVARVQPPVSSLDQLAAEGLTFAMSHLPVIGWISSKFFDMDTGCKVSRAGSRAREPARIKARLELELLELEPSRLELKFLVSSSSSLMG</sequence>
<dbReference type="InterPro" id="IPR023753">
    <property type="entry name" value="FAD/NAD-binding_dom"/>
</dbReference>
<dbReference type="FunFam" id="3.50.50.60:FF:000155">
    <property type="entry name" value="Monodehydroascorbate reductase 3"/>
    <property type="match status" value="1"/>
</dbReference>
<evidence type="ECO:0000256" key="8">
    <source>
        <dbReference type="ARBA" id="ARBA00023284"/>
    </source>
</evidence>
<keyword evidence="4" id="KW-0274">FAD</keyword>
<dbReference type="Gene3D" id="3.50.50.60">
    <property type="entry name" value="FAD/NAD(P)-binding domain"/>
    <property type="match status" value="3"/>
</dbReference>
<proteinExistence type="inferred from homology"/>
<dbReference type="InterPro" id="IPR036188">
    <property type="entry name" value="FAD/NAD-bd_sf"/>
</dbReference>
<dbReference type="Gene3D" id="3.30.390.30">
    <property type="match status" value="1"/>
</dbReference>
<comment type="cofactor">
    <cofactor evidence="1">
        <name>FAD</name>
        <dbReference type="ChEBI" id="CHEBI:57692"/>
    </cofactor>
</comment>
<dbReference type="SUPFAM" id="SSF55424">
    <property type="entry name" value="FAD/NAD-linked reductases, dimerisation (C-terminal) domain"/>
    <property type="match status" value="1"/>
</dbReference>
<dbReference type="Pfam" id="PF07992">
    <property type="entry name" value="Pyr_redox_2"/>
    <property type="match status" value="1"/>
</dbReference>
<feature type="domain" description="Monodehydroascorbate reductase 3-like C-terminal" evidence="13">
    <location>
        <begin position="323"/>
        <end position="410"/>
    </location>
</feature>
<evidence type="ECO:0000259" key="12">
    <source>
        <dbReference type="Pfam" id="PF07992"/>
    </source>
</evidence>
<dbReference type="SUPFAM" id="SSF51905">
    <property type="entry name" value="FAD/NAD(P)-binding domain"/>
    <property type="match status" value="1"/>
</dbReference>
<keyword evidence="8" id="KW-0676">Redox-active center</keyword>
<dbReference type="Pfam" id="PF21791">
    <property type="entry name" value="MDHAR3-like_C"/>
    <property type="match status" value="1"/>
</dbReference>
<dbReference type="InterPro" id="IPR048618">
    <property type="entry name" value="MDHAR3-like_C"/>
</dbReference>
<evidence type="ECO:0000256" key="4">
    <source>
        <dbReference type="ARBA" id="ARBA00022827"/>
    </source>
</evidence>
<evidence type="ECO:0000256" key="6">
    <source>
        <dbReference type="ARBA" id="ARBA00023002"/>
    </source>
</evidence>
<dbReference type="PRINTS" id="PR00469">
    <property type="entry name" value="PNDRDTASEII"/>
</dbReference>
<evidence type="ECO:0000256" key="2">
    <source>
        <dbReference type="ARBA" id="ARBA00006442"/>
    </source>
</evidence>
<keyword evidence="5" id="KW-0521">NADP</keyword>
<organism evidence="14">
    <name type="scientific">Sesamum angustifolium</name>
    <dbReference type="NCBI Taxonomy" id="2727405"/>
    <lineage>
        <taxon>Eukaryota</taxon>
        <taxon>Viridiplantae</taxon>
        <taxon>Streptophyta</taxon>
        <taxon>Embryophyta</taxon>
        <taxon>Tracheophyta</taxon>
        <taxon>Spermatophyta</taxon>
        <taxon>Magnoliopsida</taxon>
        <taxon>eudicotyledons</taxon>
        <taxon>Gunneridae</taxon>
        <taxon>Pentapetalae</taxon>
        <taxon>asterids</taxon>
        <taxon>lamiids</taxon>
        <taxon>Lamiales</taxon>
        <taxon>Pedaliaceae</taxon>
        <taxon>Sesamum</taxon>
    </lineage>
</organism>
<evidence type="ECO:0000256" key="5">
    <source>
        <dbReference type="ARBA" id="ARBA00022857"/>
    </source>
</evidence>
<dbReference type="PANTHER" id="PTHR43557">
    <property type="entry name" value="APOPTOSIS-INDUCING FACTOR 1"/>
    <property type="match status" value="1"/>
</dbReference>
<dbReference type="EC" id="1.6.5.4" evidence="10"/>
<gene>
    <name evidence="14" type="ORF">Sangu_1502000</name>
</gene>
<comment type="catalytic activity">
    <reaction evidence="11">
        <text>2 monodehydro-L-ascorbate radical + NADH + H(+) = 2 L-ascorbate + NAD(+)</text>
        <dbReference type="Rhea" id="RHEA:14581"/>
        <dbReference type="ChEBI" id="CHEBI:15378"/>
        <dbReference type="ChEBI" id="CHEBI:38290"/>
        <dbReference type="ChEBI" id="CHEBI:57540"/>
        <dbReference type="ChEBI" id="CHEBI:57945"/>
        <dbReference type="ChEBI" id="CHEBI:59513"/>
        <dbReference type="EC" id="1.6.5.4"/>
    </reaction>
</comment>
<dbReference type="PRINTS" id="PR00368">
    <property type="entry name" value="FADPNR"/>
</dbReference>
<dbReference type="InterPro" id="IPR016156">
    <property type="entry name" value="FAD/NAD-linked_Rdtase_dimer_sf"/>
</dbReference>
<dbReference type="PANTHER" id="PTHR43557:SF5">
    <property type="entry name" value="MONODEHYDROASCORBATE REDUCTASE 1, PEROXISOMAL"/>
    <property type="match status" value="1"/>
</dbReference>
<keyword evidence="6" id="KW-0560">Oxidoreductase</keyword>
<evidence type="ECO:0000256" key="11">
    <source>
        <dbReference type="ARBA" id="ARBA00048948"/>
    </source>
</evidence>
<reference evidence="14" key="1">
    <citation type="submission" date="2020-06" db="EMBL/GenBank/DDBJ databases">
        <authorList>
            <person name="Li T."/>
            <person name="Hu X."/>
            <person name="Zhang T."/>
            <person name="Song X."/>
            <person name="Zhang H."/>
            <person name="Dai N."/>
            <person name="Sheng W."/>
            <person name="Hou X."/>
            <person name="Wei L."/>
        </authorList>
    </citation>
    <scope>NUCLEOTIDE SEQUENCE</scope>
    <source>
        <strain evidence="14">G01</strain>
        <tissue evidence="14">Leaf</tissue>
    </source>
</reference>
<evidence type="ECO:0000259" key="13">
    <source>
        <dbReference type="Pfam" id="PF21791"/>
    </source>
</evidence>
<dbReference type="AlphaFoldDB" id="A0AAW2MSC8"/>
<evidence type="ECO:0000256" key="3">
    <source>
        <dbReference type="ARBA" id="ARBA00022630"/>
    </source>
</evidence>
<protein>
    <recommendedName>
        <fullName evidence="10">monodehydroascorbate reductase (NADH)</fullName>
        <ecNumber evidence="10">1.6.5.4</ecNumber>
    </recommendedName>
</protein>
<evidence type="ECO:0000256" key="10">
    <source>
        <dbReference type="ARBA" id="ARBA00038920"/>
    </source>
</evidence>
<dbReference type="GO" id="GO:0005737">
    <property type="term" value="C:cytoplasm"/>
    <property type="evidence" value="ECO:0007669"/>
    <property type="project" value="TreeGrafter"/>
</dbReference>
<name>A0AAW2MSC8_9LAMI</name>
<feature type="domain" description="FAD/NAD(P)-binding" evidence="12">
    <location>
        <begin position="6"/>
        <end position="301"/>
    </location>
</feature>
<comment type="caution">
    <text evidence="14">The sequence shown here is derived from an EMBL/GenBank/DDBJ whole genome shotgun (WGS) entry which is preliminary data.</text>
</comment>
<evidence type="ECO:0000256" key="7">
    <source>
        <dbReference type="ARBA" id="ARBA00023027"/>
    </source>
</evidence>
<comment type="similarity">
    <text evidence="2">Belongs to the FAD-dependent oxidoreductase family.</text>
</comment>
<dbReference type="FunFam" id="3.30.390.30:FF:000013">
    <property type="entry name" value="Monodehydroascorbate reductase 3"/>
    <property type="match status" value="1"/>
</dbReference>
<evidence type="ECO:0000256" key="9">
    <source>
        <dbReference type="ARBA" id="ARBA00037189"/>
    </source>
</evidence>
<dbReference type="GO" id="GO:0016656">
    <property type="term" value="F:monodehydroascorbate reductase (NADH) activity"/>
    <property type="evidence" value="ECO:0007669"/>
    <property type="project" value="UniProtKB-EC"/>
</dbReference>
<evidence type="ECO:0000313" key="14">
    <source>
        <dbReference type="EMBL" id="KAL0333458.1"/>
    </source>
</evidence>
<accession>A0AAW2MSC8</accession>
<evidence type="ECO:0000256" key="1">
    <source>
        <dbReference type="ARBA" id="ARBA00001974"/>
    </source>
</evidence>
<comment type="function">
    <text evidence="9">Catalyzes the conversion of monodehydroascorbate to ascorbate, oxidizing NADH in the process.</text>
</comment>
<keyword evidence="7" id="KW-0520">NAD</keyword>
<reference evidence="14" key="2">
    <citation type="journal article" date="2024" name="Plant">
        <title>Genomic evolution and insights into agronomic trait innovations of Sesamum species.</title>
        <authorList>
            <person name="Miao H."/>
            <person name="Wang L."/>
            <person name="Qu L."/>
            <person name="Liu H."/>
            <person name="Sun Y."/>
            <person name="Le M."/>
            <person name="Wang Q."/>
            <person name="Wei S."/>
            <person name="Zheng Y."/>
            <person name="Lin W."/>
            <person name="Duan Y."/>
            <person name="Cao H."/>
            <person name="Xiong S."/>
            <person name="Wang X."/>
            <person name="Wei L."/>
            <person name="Li C."/>
            <person name="Ma Q."/>
            <person name="Ju M."/>
            <person name="Zhao R."/>
            <person name="Li G."/>
            <person name="Mu C."/>
            <person name="Tian Q."/>
            <person name="Mei H."/>
            <person name="Zhang T."/>
            <person name="Gao T."/>
            <person name="Zhang H."/>
        </authorList>
    </citation>
    <scope>NUCLEOTIDE SEQUENCE</scope>
    <source>
        <strain evidence="14">G01</strain>
    </source>
</reference>
<dbReference type="InterPro" id="IPR050446">
    <property type="entry name" value="FAD-oxidoreductase/Apoptosis"/>
</dbReference>